<accession>A0A0F9T812</accession>
<reference evidence="2" key="1">
    <citation type="journal article" date="2015" name="Nature">
        <title>Complex archaea that bridge the gap between prokaryotes and eukaryotes.</title>
        <authorList>
            <person name="Spang A."/>
            <person name="Saw J.H."/>
            <person name="Jorgensen S.L."/>
            <person name="Zaremba-Niedzwiedzka K."/>
            <person name="Martijn J."/>
            <person name="Lind A.E."/>
            <person name="van Eijk R."/>
            <person name="Schleper C."/>
            <person name="Guy L."/>
            <person name="Ettema T.J."/>
        </authorList>
    </citation>
    <scope>NUCLEOTIDE SEQUENCE</scope>
</reference>
<evidence type="ECO:0000256" key="1">
    <source>
        <dbReference type="SAM" id="Phobius"/>
    </source>
</evidence>
<protein>
    <submittedName>
        <fullName evidence="2">Uncharacterized protein</fullName>
    </submittedName>
</protein>
<feature type="transmembrane region" description="Helical" evidence="1">
    <location>
        <begin position="200"/>
        <end position="219"/>
    </location>
</feature>
<keyword evidence="1" id="KW-1133">Transmembrane helix</keyword>
<proteinExistence type="predicted"/>
<evidence type="ECO:0000313" key="2">
    <source>
        <dbReference type="EMBL" id="KKN37643.1"/>
    </source>
</evidence>
<name>A0A0F9T812_9ZZZZ</name>
<gene>
    <name evidence="2" type="ORF">LCGC14_0761240</name>
</gene>
<dbReference type="EMBL" id="LAZR01001880">
    <property type="protein sequence ID" value="KKN37643.1"/>
    <property type="molecule type" value="Genomic_DNA"/>
</dbReference>
<keyword evidence="1" id="KW-0812">Transmembrane</keyword>
<dbReference type="AlphaFoldDB" id="A0A0F9T812"/>
<comment type="caution">
    <text evidence="2">The sequence shown here is derived from an EMBL/GenBank/DDBJ whole genome shotgun (WGS) entry which is preliminary data.</text>
</comment>
<keyword evidence="1" id="KW-0472">Membrane</keyword>
<organism evidence="2">
    <name type="scientific">marine sediment metagenome</name>
    <dbReference type="NCBI Taxonomy" id="412755"/>
    <lineage>
        <taxon>unclassified sequences</taxon>
        <taxon>metagenomes</taxon>
        <taxon>ecological metagenomes</taxon>
    </lineage>
</organism>
<sequence>MFGAAGEITEKLREHCTARADIPWGPIQCQRLIRQLTGRGEDPKQVVRALANTLLYIPFSSMLSPLWYCIPERGECAPEVAKMHAMAALLLSTMGQHHIVKSVTAFTIALERYGLDAREEETLINSLRGILISIPELSKRGIDGKLIHPEVAARAILAVQIAADPRSPLAVQQFAQEILPKLPDVTISVPPLEKPKFPTGPVVFAFGLIAAIGALIFYADSIRD</sequence>